<sequence>MGESAADSSSQSQSFLKRHWEEYKEFWGERFSILDNYSRFIKRDQPLPSWSSSDVDEFVAADPVHGPTLRTAREAAKYSAAGSVIGAVSTAAVAWKYSRSPHGAALSFGAGAVFGWTFGQEFANHWLQLYRLDTMAAQVKFLEWWEKKSAGRA</sequence>
<evidence type="ECO:0000313" key="1">
    <source>
        <dbReference type="EMBL" id="KAF7120301.1"/>
    </source>
</evidence>
<evidence type="ECO:0008006" key="3">
    <source>
        <dbReference type="Google" id="ProtNLM"/>
    </source>
</evidence>
<organism evidence="1 2">
    <name type="scientific">Rhododendron simsii</name>
    <name type="common">Sims's rhododendron</name>
    <dbReference type="NCBI Taxonomy" id="118357"/>
    <lineage>
        <taxon>Eukaryota</taxon>
        <taxon>Viridiplantae</taxon>
        <taxon>Streptophyta</taxon>
        <taxon>Embryophyta</taxon>
        <taxon>Tracheophyta</taxon>
        <taxon>Spermatophyta</taxon>
        <taxon>Magnoliopsida</taxon>
        <taxon>eudicotyledons</taxon>
        <taxon>Gunneridae</taxon>
        <taxon>Pentapetalae</taxon>
        <taxon>asterids</taxon>
        <taxon>Ericales</taxon>
        <taxon>Ericaceae</taxon>
        <taxon>Ericoideae</taxon>
        <taxon>Rhodoreae</taxon>
        <taxon>Rhododendron</taxon>
    </lineage>
</organism>
<keyword evidence="2" id="KW-1185">Reference proteome</keyword>
<proteinExistence type="predicted"/>
<dbReference type="EMBL" id="WJXA01000013">
    <property type="protein sequence ID" value="KAF7120301.1"/>
    <property type="molecule type" value="Genomic_DNA"/>
</dbReference>
<name>A0A834G2G3_RHOSS</name>
<evidence type="ECO:0000313" key="2">
    <source>
        <dbReference type="Proteomes" id="UP000626092"/>
    </source>
</evidence>
<dbReference type="AlphaFoldDB" id="A0A834G2G3"/>
<dbReference type="PANTHER" id="PTHR36708">
    <property type="entry name" value="SUCCINATE DEHYDROGENASE SUBUNIT 6, MITOCHONDRIAL"/>
    <property type="match status" value="1"/>
</dbReference>
<dbReference type="InterPro" id="IPR034574">
    <property type="entry name" value="SDH6"/>
</dbReference>
<dbReference type="Proteomes" id="UP000626092">
    <property type="component" value="Unassembled WGS sequence"/>
</dbReference>
<dbReference type="PANTHER" id="PTHR36708:SF1">
    <property type="entry name" value="SUCCINATE DEHYDROGENASE SUBUNIT 6, MITOCHONDRIAL"/>
    <property type="match status" value="1"/>
</dbReference>
<gene>
    <name evidence="1" type="ORF">RHSIM_Rhsim13G0198500</name>
</gene>
<comment type="caution">
    <text evidence="1">The sequence shown here is derived from an EMBL/GenBank/DDBJ whole genome shotgun (WGS) entry which is preliminary data.</text>
</comment>
<reference evidence="1" key="1">
    <citation type="submission" date="2019-11" db="EMBL/GenBank/DDBJ databases">
        <authorList>
            <person name="Liu Y."/>
            <person name="Hou J."/>
            <person name="Li T.-Q."/>
            <person name="Guan C.-H."/>
            <person name="Wu X."/>
            <person name="Wu H.-Z."/>
            <person name="Ling F."/>
            <person name="Zhang R."/>
            <person name="Shi X.-G."/>
            <person name="Ren J.-P."/>
            <person name="Chen E.-F."/>
            <person name="Sun J.-M."/>
        </authorList>
    </citation>
    <scope>NUCLEOTIDE SEQUENCE</scope>
    <source>
        <strain evidence="1">Adult_tree_wgs_1</strain>
        <tissue evidence="1">Leaves</tissue>
    </source>
</reference>
<dbReference type="GO" id="GO:0045273">
    <property type="term" value="C:respiratory chain complex II (succinate dehydrogenase)"/>
    <property type="evidence" value="ECO:0007669"/>
    <property type="project" value="InterPro"/>
</dbReference>
<accession>A0A834G2G3</accession>
<dbReference type="OrthoDB" id="2012862at2759"/>
<protein>
    <recommendedName>
        <fullName evidence="3">Succinate dehydrogenase subunit 6, mitochondrial</fullName>
    </recommendedName>
</protein>